<dbReference type="GO" id="GO:0008773">
    <property type="term" value="F:[protein-PII] uridylyltransferase activity"/>
    <property type="evidence" value="ECO:0007669"/>
    <property type="project" value="InterPro"/>
</dbReference>
<dbReference type="InterPro" id="IPR051257">
    <property type="entry name" value="Diverse_CBS-Domain"/>
</dbReference>
<proteinExistence type="predicted"/>
<dbReference type="InterPro" id="IPR000644">
    <property type="entry name" value="CBS_dom"/>
</dbReference>
<dbReference type="CDD" id="cd00038">
    <property type="entry name" value="CAP_ED"/>
    <property type="match status" value="1"/>
</dbReference>
<dbReference type="AlphaFoldDB" id="C0GHD9"/>
<feature type="domain" description="Cyclic nucleotide-binding" evidence="3">
    <location>
        <begin position="22"/>
        <end position="126"/>
    </location>
</feature>
<dbReference type="SUPFAM" id="SSF51206">
    <property type="entry name" value="cAMP-binding domain-like"/>
    <property type="match status" value="1"/>
</dbReference>
<dbReference type="EMBL" id="ACJM01000009">
    <property type="protein sequence ID" value="EEG77145.1"/>
    <property type="molecule type" value="Genomic_DNA"/>
</dbReference>
<evidence type="ECO:0000256" key="2">
    <source>
        <dbReference type="PROSITE-ProRule" id="PRU00703"/>
    </source>
</evidence>
<dbReference type="Pfam" id="PF03445">
    <property type="entry name" value="DUF294"/>
    <property type="match status" value="1"/>
</dbReference>
<dbReference type="PROSITE" id="PS50042">
    <property type="entry name" value="CNMP_BINDING_3"/>
    <property type="match status" value="1"/>
</dbReference>
<dbReference type="InterPro" id="IPR018490">
    <property type="entry name" value="cNMP-bd_dom_sf"/>
</dbReference>
<evidence type="ECO:0000313" key="5">
    <source>
        <dbReference type="EMBL" id="EEG77145.1"/>
    </source>
</evidence>
<organism evidence="5 6">
    <name type="scientific">Dethiobacter alkaliphilus AHT 1</name>
    <dbReference type="NCBI Taxonomy" id="555088"/>
    <lineage>
        <taxon>Bacteria</taxon>
        <taxon>Bacillati</taxon>
        <taxon>Bacillota</taxon>
        <taxon>Dethiobacteria</taxon>
        <taxon>Dethiobacterales</taxon>
        <taxon>Dethiobacteraceae</taxon>
        <taxon>Dethiobacter</taxon>
    </lineage>
</organism>
<dbReference type="Pfam" id="PF00571">
    <property type="entry name" value="CBS"/>
    <property type="match status" value="2"/>
</dbReference>
<dbReference type="InterPro" id="IPR046342">
    <property type="entry name" value="CBS_dom_sf"/>
</dbReference>
<dbReference type="InterPro" id="IPR005105">
    <property type="entry name" value="GlnD_Uridyltrans_N"/>
</dbReference>
<dbReference type="Pfam" id="PF10335">
    <property type="entry name" value="DUF294_C"/>
    <property type="match status" value="1"/>
</dbReference>
<dbReference type="SUPFAM" id="SSF54631">
    <property type="entry name" value="CBS-domain pair"/>
    <property type="match status" value="1"/>
</dbReference>
<dbReference type="eggNOG" id="COG2905">
    <property type="taxonomic scope" value="Bacteria"/>
</dbReference>
<dbReference type="SMART" id="SM00116">
    <property type="entry name" value="CBS"/>
    <property type="match status" value="2"/>
</dbReference>
<dbReference type="SMART" id="SM00100">
    <property type="entry name" value="cNMP"/>
    <property type="match status" value="1"/>
</dbReference>
<dbReference type="Proteomes" id="UP000006443">
    <property type="component" value="Unassembled WGS sequence"/>
</dbReference>
<keyword evidence="1 2" id="KW-0129">CBS domain</keyword>
<evidence type="ECO:0000259" key="3">
    <source>
        <dbReference type="PROSITE" id="PS50042"/>
    </source>
</evidence>
<name>C0GHD9_DETAL</name>
<dbReference type="PANTHER" id="PTHR43080">
    <property type="entry name" value="CBS DOMAIN-CONTAINING PROTEIN CBSX3, MITOCHONDRIAL"/>
    <property type="match status" value="1"/>
</dbReference>
<evidence type="ECO:0000256" key="1">
    <source>
        <dbReference type="ARBA" id="ARBA00023122"/>
    </source>
</evidence>
<dbReference type="Gene3D" id="2.60.120.10">
    <property type="entry name" value="Jelly Rolls"/>
    <property type="match status" value="1"/>
</dbReference>
<dbReference type="InterPro" id="IPR000595">
    <property type="entry name" value="cNMP-bd_dom"/>
</dbReference>
<gene>
    <name evidence="5" type="ORF">DealDRAFT_1898</name>
</gene>
<keyword evidence="6" id="KW-1185">Reference proteome</keyword>
<dbReference type="OrthoDB" id="9810963at2"/>
<dbReference type="RefSeq" id="WP_008516898.1">
    <property type="nucleotide sequence ID" value="NZ_ACJM01000009.1"/>
</dbReference>
<feature type="domain" description="CBS" evidence="4">
    <location>
        <begin position="174"/>
        <end position="230"/>
    </location>
</feature>
<dbReference type="CDD" id="cd05401">
    <property type="entry name" value="NT_GlnE_GlnD_like"/>
    <property type="match status" value="1"/>
</dbReference>
<dbReference type="InterPro" id="IPR018821">
    <property type="entry name" value="DUF294_put_nucleoTrafse_sb-bd"/>
</dbReference>
<feature type="domain" description="CBS" evidence="4">
    <location>
        <begin position="240"/>
        <end position="296"/>
    </location>
</feature>
<protein>
    <submittedName>
        <fullName evidence="5">Putative CBS domain and cyclic nucleotide-regulated nucleotidyltransferase</fullName>
    </submittedName>
</protein>
<dbReference type="PANTHER" id="PTHR43080:SF2">
    <property type="entry name" value="CBS DOMAIN-CONTAINING PROTEIN"/>
    <property type="match status" value="1"/>
</dbReference>
<reference evidence="5 6" key="1">
    <citation type="submission" date="2009-02" db="EMBL/GenBank/DDBJ databases">
        <title>Sequencing of the draft genome and assembly of Dethiobacter alkaliphilus AHT 1.</title>
        <authorList>
            <consortium name="US DOE Joint Genome Institute (JGI-PGF)"/>
            <person name="Lucas S."/>
            <person name="Copeland A."/>
            <person name="Lapidus A."/>
            <person name="Glavina del Rio T."/>
            <person name="Dalin E."/>
            <person name="Tice H."/>
            <person name="Bruce D."/>
            <person name="Goodwin L."/>
            <person name="Pitluck S."/>
            <person name="Larimer F."/>
            <person name="Land M.L."/>
            <person name="Hauser L."/>
            <person name="Muyzer G."/>
        </authorList>
    </citation>
    <scope>NUCLEOTIDE SEQUENCE [LARGE SCALE GENOMIC DNA]</scope>
    <source>
        <strain evidence="5 6">AHT 1</strain>
    </source>
</reference>
<dbReference type="PROSITE" id="PS51371">
    <property type="entry name" value="CBS"/>
    <property type="match status" value="2"/>
</dbReference>
<dbReference type="Gene3D" id="3.10.580.10">
    <property type="entry name" value="CBS-domain"/>
    <property type="match status" value="1"/>
</dbReference>
<accession>C0GHD9</accession>
<dbReference type="STRING" id="555088.DealDRAFT_1898"/>
<sequence length="644" mass="72941">MKLLLHNGQSTDVTSILRKVTPFHLLDTKVIDTIIEKAEIREFPKGSYVFRQGDPSLQTLFVIVSGSAEVTVLNEQDREVVVGRRNELDFFGETVFLSEEPYSACVRAAEDLTCIVIPNEIFENILSHNADFTSSFSRILADRMRNVYFALITENEPGHTPIEQPMRKRVANLMSAPPVTCAPEDEIQAIAEKMTSGGVSSVVVVDKDGKPLGIITEKDLVGKILARGDFLKRITASTIMSTKLLTVAPGAFYYEALLIMVRNKVKHLVVIDNNKLVGIVTIRDLMISRSTGALSIVNSIEEQTTIEGLAKASKEIDKVLQALVSENATSREILKIITEFFDRLTRKVIQVCEREMIKEGHGAPPVAYSWITMGSSGRQEQFVKTDQDNGIIYENVPDDKEEEVAQYFHVFAEKVVEGLYQCGFAKCKGNVMASNPFWCRSFKNWREVITEWLNKLDSENVRMMTIFLDFRHVYGKKSLCDLLRNFVTRSFQKSSTVLLFLAKDDLNHRVPLNFFKQIITEKSKEHRNMVNLKGAACVHMVDCLRIFSLREGIVDTNSFSRLEQLAKRRVFSPDDTEMFASAYETLMMFRIRQSLYQLSIGKQPDNYINPNELSKKDKAALREAFLAVDRLQNLTGHAFYAFVG</sequence>
<evidence type="ECO:0000313" key="6">
    <source>
        <dbReference type="Proteomes" id="UP000006443"/>
    </source>
</evidence>
<dbReference type="Pfam" id="PF00027">
    <property type="entry name" value="cNMP_binding"/>
    <property type="match status" value="1"/>
</dbReference>
<dbReference type="InterPro" id="IPR014710">
    <property type="entry name" value="RmlC-like_jellyroll"/>
</dbReference>
<evidence type="ECO:0000259" key="4">
    <source>
        <dbReference type="PROSITE" id="PS51371"/>
    </source>
</evidence>
<keyword evidence="5" id="KW-0808">Transferase</keyword>
<comment type="caution">
    <text evidence="5">The sequence shown here is derived from an EMBL/GenBank/DDBJ whole genome shotgun (WGS) entry which is preliminary data.</text>
</comment>